<protein>
    <submittedName>
        <fullName evidence="2">Carboxypeptidase-like regulatory domain-containing protein</fullName>
    </submittedName>
</protein>
<reference evidence="2 3" key="1">
    <citation type="journal article" date="2011" name="J. Microbiol.">
        <title>Gramella jeungdoensis sp. nov., isolated from a solar saltern in Korea.</title>
        <authorList>
            <person name="Joung Y."/>
            <person name="Kim H."/>
            <person name="Jang T."/>
            <person name="Ahn T.S."/>
            <person name="Joh K."/>
        </authorList>
    </citation>
    <scope>NUCLEOTIDE SEQUENCE [LARGE SCALE GENOMIC DNA]</scope>
    <source>
        <strain evidence="2 3">KCTC 23123</strain>
    </source>
</reference>
<keyword evidence="1" id="KW-0732">Signal</keyword>
<dbReference type="InterPro" id="IPR043741">
    <property type="entry name" value="DUF5686"/>
</dbReference>
<dbReference type="SUPFAM" id="SSF49464">
    <property type="entry name" value="Carboxypeptidase regulatory domain-like"/>
    <property type="match status" value="1"/>
</dbReference>
<name>A0A4Y8AU68_9FLAO</name>
<evidence type="ECO:0000313" key="3">
    <source>
        <dbReference type="Proteomes" id="UP000298517"/>
    </source>
</evidence>
<evidence type="ECO:0000256" key="1">
    <source>
        <dbReference type="SAM" id="SignalP"/>
    </source>
</evidence>
<keyword evidence="2" id="KW-0378">Hydrolase</keyword>
<dbReference type="GO" id="GO:0004180">
    <property type="term" value="F:carboxypeptidase activity"/>
    <property type="evidence" value="ECO:0007669"/>
    <property type="project" value="UniProtKB-KW"/>
</dbReference>
<keyword evidence="2" id="KW-0645">Protease</keyword>
<evidence type="ECO:0000313" key="2">
    <source>
        <dbReference type="EMBL" id="TEW74916.1"/>
    </source>
</evidence>
<dbReference type="Proteomes" id="UP000298517">
    <property type="component" value="Unassembled WGS sequence"/>
</dbReference>
<dbReference type="InterPro" id="IPR008969">
    <property type="entry name" value="CarboxyPept-like_regulatory"/>
</dbReference>
<dbReference type="EMBL" id="SNQI01000002">
    <property type="protein sequence ID" value="TEW74916.1"/>
    <property type="molecule type" value="Genomic_DNA"/>
</dbReference>
<feature type="chain" id="PRO_5021189188" evidence="1">
    <location>
        <begin position="22"/>
        <end position="837"/>
    </location>
</feature>
<dbReference type="Pfam" id="PF18939">
    <property type="entry name" value="DUF5686"/>
    <property type="match status" value="1"/>
</dbReference>
<comment type="caution">
    <text evidence="2">The sequence shown here is derived from an EMBL/GenBank/DDBJ whole genome shotgun (WGS) entry which is preliminary data.</text>
</comment>
<sequence>MKKALLLLYLFPILVFSQNQIQGIVTDSKTNKPLPFASIITNTGFGVLTDVDGKFSIETKNSFNTIKISYIGYSPVEVLANTKNTFVRVKLTTSIENLDEVLITAKENPALQIIRNAIKNKPKNNIEIALNSFKFNAYNKILVTANPDSIDGKIDSVFILKKDGSKEFSKLDSSNFKFKKDILKQHLYISEKISQYQFQKGKKKKEVVLASRMAGLKQPVYELLGITLQDFSFYNEFYTLAGTKYTNPIAKNALKQYNYKILDTINNGNGKSIIIYFKPKENKEVLGIEGVLYIDTKQFAITKAIAELKGIVNVKASQNYNYLKTYKIWFPTIMNIVLRKGTTKENVSLFGGTIKFSENKKNDSIVNTSTRKESDVTYFISTTTNSNIHINTPISVKKAASTIQFKDDAHKKTEQFWNLYRSDSLTKRGETTYSFLDSVAKGEGVEKKINLARNILKGYFPTKYINLDLGKILNLNNYEGVRLGFGGETNQEFSTIFKIESYIGYGTKDKDIKYSVGASFRLNKNTNTWLGVNLTNDLKEAASLDFIKENNSFSPINPRNLNINKFYNYNTINTFISHDIQPNLEAKLQLSTGDYLPVFNYQFNTLNKAIVNYKLTLATLGVQYNPNSEYMNSPIGKLSIKNAFPQFTFQLTKSFENLFESDFDFTRINFRILHEIKPLRKATTTLLAEGGIVFGDAPISHLFNATPNYTFKNPWIKRITFAGKNSFETMGYNEFISDKFAALHIKHQLKPFNISLKFKPQLTLVTRAAIGAIKNPEYQSGLVFKNLNKGYLESGLEFNSLFKGFGLSGFYRYGAYKNLIWSDNLAIKLTYKLRLGF</sequence>
<feature type="signal peptide" evidence="1">
    <location>
        <begin position="1"/>
        <end position="21"/>
    </location>
</feature>
<dbReference type="RefSeq" id="WP_134247286.1">
    <property type="nucleotide sequence ID" value="NZ_SNQI01000002.1"/>
</dbReference>
<dbReference type="Gene3D" id="2.60.40.1120">
    <property type="entry name" value="Carboxypeptidase-like, regulatory domain"/>
    <property type="match status" value="1"/>
</dbReference>
<dbReference type="OrthoDB" id="604691at2"/>
<keyword evidence="2" id="KW-0121">Carboxypeptidase</keyword>
<dbReference type="Pfam" id="PF13715">
    <property type="entry name" value="CarbopepD_reg_2"/>
    <property type="match status" value="1"/>
</dbReference>
<keyword evidence="3" id="KW-1185">Reference proteome</keyword>
<gene>
    <name evidence="2" type="ORF">E2488_05150</name>
</gene>
<accession>A0A4Y8AU68</accession>
<dbReference type="AlphaFoldDB" id="A0A4Y8AU68"/>
<proteinExistence type="predicted"/>
<organism evidence="2 3">
    <name type="scientific">Gramella jeungdoensis</name>
    <dbReference type="NCBI Taxonomy" id="708091"/>
    <lineage>
        <taxon>Bacteria</taxon>
        <taxon>Pseudomonadati</taxon>
        <taxon>Bacteroidota</taxon>
        <taxon>Flavobacteriia</taxon>
        <taxon>Flavobacteriales</taxon>
        <taxon>Flavobacteriaceae</taxon>
        <taxon>Christiangramia</taxon>
    </lineage>
</organism>